<comment type="caution">
    <text evidence="2">The sequence shown here is derived from an EMBL/GenBank/DDBJ whole genome shotgun (WGS) entry which is preliminary data.</text>
</comment>
<evidence type="ECO:0000313" key="3">
    <source>
        <dbReference type="Proteomes" id="UP001140949"/>
    </source>
</evidence>
<dbReference type="SUPFAM" id="SSF50630">
    <property type="entry name" value="Acid proteases"/>
    <property type="match status" value="1"/>
</dbReference>
<dbReference type="AlphaFoldDB" id="A0AAX6HA31"/>
<name>A0AAX6HA31_IRIPA</name>
<dbReference type="PANTHER" id="PTHR12917:SF18">
    <property type="entry name" value="DNA DAMAGE-INDUCIBLE PROTEIN 1-LIKE"/>
    <property type="match status" value="1"/>
</dbReference>
<feature type="region of interest" description="Disordered" evidence="1">
    <location>
        <begin position="162"/>
        <end position="193"/>
    </location>
</feature>
<dbReference type="EMBL" id="JANAVB010011080">
    <property type="protein sequence ID" value="KAJ6837910.1"/>
    <property type="molecule type" value="Genomic_DNA"/>
</dbReference>
<dbReference type="Proteomes" id="UP001140949">
    <property type="component" value="Unassembled WGS sequence"/>
</dbReference>
<keyword evidence="3" id="KW-1185">Reference proteome</keyword>
<evidence type="ECO:0000313" key="2">
    <source>
        <dbReference type="EMBL" id="KAJ6837910.1"/>
    </source>
</evidence>
<dbReference type="Pfam" id="PF13975">
    <property type="entry name" value="gag-asp_proteas"/>
    <property type="match status" value="1"/>
</dbReference>
<evidence type="ECO:0000256" key="1">
    <source>
        <dbReference type="SAM" id="MobiDB-lite"/>
    </source>
</evidence>
<proteinExistence type="predicted"/>
<dbReference type="Gene3D" id="2.40.70.10">
    <property type="entry name" value="Acid Proteases"/>
    <property type="match status" value="1"/>
</dbReference>
<dbReference type="InterPro" id="IPR021109">
    <property type="entry name" value="Peptidase_aspartic_dom_sf"/>
</dbReference>
<accession>A0AAX6HA31</accession>
<reference evidence="2" key="2">
    <citation type="submission" date="2023-04" db="EMBL/GenBank/DDBJ databases">
        <authorList>
            <person name="Bruccoleri R.E."/>
            <person name="Oakeley E.J."/>
            <person name="Faust A.-M."/>
            <person name="Dessus-Babus S."/>
            <person name="Altorfer M."/>
            <person name="Burckhardt D."/>
            <person name="Oertli M."/>
            <person name="Naumann U."/>
            <person name="Petersen F."/>
            <person name="Wong J."/>
        </authorList>
    </citation>
    <scope>NUCLEOTIDE SEQUENCE</scope>
    <source>
        <strain evidence="2">GSM-AAB239-AS_SAM_17_03QT</strain>
        <tissue evidence="2">Leaf</tissue>
    </source>
</reference>
<dbReference type="PANTHER" id="PTHR12917">
    <property type="entry name" value="ASPARTYL PROTEASE DDI-RELATED"/>
    <property type="match status" value="1"/>
</dbReference>
<protein>
    <submittedName>
        <fullName evidence="2">Uncharacterized protein</fullName>
    </submittedName>
</protein>
<dbReference type="CDD" id="cd00303">
    <property type="entry name" value="retropepsin_like"/>
    <property type="match status" value="1"/>
</dbReference>
<reference evidence="2" key="1">
    <citation type="journal article" date="2023" name="GigaByte">
        <title>Genome assembly of the bearded iris, Iris pallida Lam.</title>
        <authorList>
            <person name="Bruccoleri R.E."/>
            <person name="Oakeley E.J."/>
            <person name="Faust A.M.E."/>
            <person name="Altorfer M."/>
            <person name="Dessus-Babus S."/>
            <person name="Burckhardt D."/>
            <person name="Oertli M."/>
            <person name="Naumann U."/>
            <person name="Petersen F."/>
            <person name="Wong J."/>
        </authorList>
    </citation>
    <scope>NUCLEOTIDE SEQUENCE</scope>
    <source>
        <strain evidence="2">GSM-AAB239-AS_SAM_17_03QT</strain>
    </source>
</reference>
<sequence length="193" mass="21605">MYVDVRINGMSTLALVNTKAIHNFISGAEVRRLGLALEKDSRKIKTVNAEARPMHKVPNGFHVKVGHWSSVANFTATLLDDFKMILGMDFLIAAKAVPMSNLGVVSFIEEDLSYMMKVVRGEPSKEKAISAIQLKEDSKREMAYLAVLKMKDYFEEKDLPSKTKGATKLGTSKEKHVVDCERGRGDKDMRKKV</sequence>
<feature type="compositionally biased region" description="Basic and acidic residues" evidence="1">
    <location>
        <begin position="171"/>
        <end position="193"/>
    </location>
</feature>
<organism evidence="2 3">
    <name type="scientific">Iris pallida</name>
    <name type="common">Sweet iris</name>
    <dbReference type="NCBI Taxonomy" id="29817"/>
    <lineage>
        <taxon>Eukaryota</taxon>
        <taxon>Viridiplantae</taxon>
        <taxon>Streptophyta</taxon>
        <taxon>Embryophyta</taxon>
        <taxon>Tracheophyta</taxon>
        <taxon>Spermatophyta</taxon>
        <taxon>Magnoliopsida</taxon>
        <taxon>Liliopsida</taxon>
        <taxon>Asparagales</taxon>
        <taxon>Iridaceae</taxon>
        <taxon>Iridoideae</taxon>
        <taxon>Irideae</taxon>
        <taxon>Iris</taxon>
    </lineage>
</organism>
<gene>
    <name evidence="2" type="ORF">M6B38_323260</name>
</gene>